<dbReference type="InterPro" id="IPR020904">
    <property type="entry name" value="Sc_DH/Rdtase_CS"/>
</dbReference>
<protein>
    <submittedName>
        <fullName evidence="5">SDR family oxidoreductase</fullName>
    </submittedName>
</protein>
<dbReference type="Gene3D" id="3.40.50.720">
    <property type="entry name" value="NAD(P)-binding Rossmann-like Domain"/>
    <property type="match status" value="1"/>
</dbReference>
<evidence type="ECO:0000313" key="6">
    <source>
        <dbReference type="Proteomes" id="UP001138997"/>
    </source>
</evidence>
<gene>
    <name evidence="5" type="ORF">LR394_00850</name>
</gene>
<dbReference type="PRINTS" id="PR00081">
    <property type="entry name" value="GDHRDH"/>
</dbReference>
<dbReference type="SUPFAM" id="SSF51735">
    <property type="entry name" value="NAD(P)-binding Rossmann-fold domains"/>
    <property type="match status" value="1"/>
</dbReference>
<evidence type="ECO:0000256" key="4">
    <source>
        <dbReference type="SAM" id="MobiDB-lite"/>
    </source>
</evidence>
<dbReference type="GO" id="GO:0016020">
    <property type="term" value="C:membrane"/>
    <property type="evidence" value="ECO:0007669"/>
    <property type="project" value="TreeGrafter"/>
</dbReference>
<dbReference type="InterPro" id="IPR002347">
    <property type="entry name" value="SDR_fam"/>
</dbReference>
<comment type="caution">
    <text evidence="5">The sequence shown here is derived from an EMBL/GenBank/DDBJ whole genome shotgun (WGS) entry which is preliminary data.</text>
</comment>
<dbReference type="Proteomes" id="UP001138997">
    <property type="component" value="Unassembled WGS sequence"/>
</dbReference>
<dbReference type="AlphaFoldDB" id="A0A9X1SRB3"/>
<evidence type="ECO:0000256" key="3">
    <source>
        <dbReference type="RuleBase" id="RU000363"/>
    </source>
</evidence>
<dbReference type="CDD" id="cd05233">
    <property type="entry name" value="SDR_c"/>
    <property type="match status" value="1"/>
</dbReference>
<keyword evidence="6" id="KW-1185">Reference proteome</keyword>
<dbReference type="PRINTS" id="PR00080">
    <property type="entry name" value="SDRFAMILY"/>
</dbReference>
<sequence length="234" mass="24340">MPTALITGGSSGLGLALTTALAQDGWELVVDARDADRLHSAVQHLGPNVRALPGDVTDPAHRQALAALVPELDLLVNNAGGLGPSPLPALCEFPLAALEDLYRVNVVAPLGLIQATLPALSRRNGTIVNITSDAASAVYPGWGGYGSSKAALEQIGAVLGAESTGSIRVYSFDPGDLRTPMHQAAFVGEDISDRPLPESVVPAFRQLLERRLPNGRYAASDLKTKEPPQEGASA</sequence>
<dbReference type="GO" id="GO:0016491">
    <property type="term" value="F:oxidoreductase activity"/>
    <property type="evidence" value="ECO:0007669"/>
    <property type="project" value="UniProtKB-KW"/>
</dbReference>
<dbReference type="RefSeq" id="WP_231438356.1">
    <property type="nucleotide sequence ID" value="NZ_JAJOMB010000001.1"/>
</dbReference>
<organism evidence="5 6">
    <name type="scientific">Kineosporia babensis</name>
    <dbReference type="NCBI Taxonomy" id="499548"/>
    <lineage>
        <taxon>Bacteria</taxon>
        <taxon>Bacillati</taxon>
        <taxon>Actinomycetota</taxon>
        <taxon>Actinomycetes</taxon>
        <taxon>Kineosporiales</taxon>
        <taxon>Kineosporiaceae</taxon>
        <taxon>Kineosporia</taxon>
    </lineage>
</organism>
<keyword evidence="2" id="KW-0560">Oxidoreductase</keyword>
<dbReference type="EMBL" id="JAJOMB010000001">
    <property type="protein sequence ID" value="MCD5309429.1"/>
    <property type="molecule type" value="Genomic_DNA"/>
</dbReference>
<proteinExistence type="inferred from homology"/>
<evidence type="ECO:0000256" key="1">
    <source>
        <dbReference type="ARBA" id="ARBA00006484"/>
    </source>
</evidence>
<evidence type="ECO:0000256" key="2">
    <source>
        <dbReference type="ARBA" id="ARBA00023002"/>
    </source>
</evidence>
<evidence type="ECO:0000313" key="5">
    <source>
        <dbReference type="EMBL" id="MCD5309429.1"/>
    </source>
</evidence>
<dbReference type="Pfam" id="PF00106">
    <property type="entry name" value="adh_short"/>
    <property type="match status" value="1"/>
</dbReference>
<feature type="region of interest" description="Disordered" evidence="4">
    <location>
        <begin position="215"/>
        <end position="234"/>
    </location>
</feature>
<dbReference type="PANTHER" id="PTHR44196:SF1">
    <property type="entry name" value="DEHYDROGENASE_REDUCTASE SDR FAMILY MEMBER 7B"/>
    <property type="match status" value="1"/>
</dbReference>
<dbReference type="PROSITE" id="PS00061">
    <property type="entry name" value="ADH_SHORT"/>
    <property type="match status" value="1"/>
</dbReference>
<comment type="similarity">
    <text evidence="1 3">Belongs to the short-chain dehydrogenases/reductases (SDR) family.</text>
</comment>
<name>A0A9X1SRB3_9ACTN</name>
<dbReference type="PANTHER" id="PTHR44196">
    <property type="entry name" value="DEHYDROGENASE/REDUCTASE SDR FAMILY MEMBER 7B"/>
    <property type="match status" value="1"/>
</dbReference>
<accession>A0A9X1SRB3</accession>
<reference evidence="5" key="1">
    <citation type="submission" date="2021-11" db="EMBL/GenBank/DDBJ databases">
        <title>Streptomyces corallinus and Kineosporia corallina sp. nov., two new coral-derived marine actinobacteria.</title>
        <authorList>
            <person name="Buangrab K."/>
            <person name="Sutthacheep M."/>
            <person name="Yeemin T."/>
            <person name="Harunari E."/>
            <person name="Igarashi Y."/>
            <person name="Sripreechasak P."/>
            <person name="Kanchanasin P."/>
            <person name="Tanasupawat S."/>
            <person name="Phongsopitanun W."/>
        </authorList>
    </citation>
    <scope>NUCLEOTIDE SEQUENCE</scope>
    <source>
        <strain evidence="5">JCM 31032</strain>
    </source>
</reference>
<dbReference type="InterPro" id="IPR036291">
    <property type="entry name" value="NAD(P)-bd_dom_sf"/>
</dbReference>